<dbReference type="SUPFAM" id="SSF51735">
    <property type="entry name" value="NAD(P)-binding Rossmann-fold domains"/>
    <property type="match status" value="1"/>
</dbReference>
<dbReference type="Gene3D" id="3.40.50.720">
    <property type="entry name" value="NAD(P)-binding Rossmann-like Domain"/>
    <property type="match status" value="1"/>
</dbReference>
<dbReference type="STRING" id="112901.SAMN04488500_102173"/>
<accession>A0A1W1YT17</accession>
<sequence>MSNNIMSEEIWLIGAGQMASDYAKVLKELSYDFTVIGRSEKSAKEFEYKTGVSVVQGGLENAISSASYVPKYAIVAVNVEHLAHITTLLIKYGVKNILVEKPAGLEYQEIKNLCEFAVKNNISVFIAYNRHFYASVIRAKEIIEDDGGVVSFNFEFTEWSHIIEKFQKPREVFENWFLTNSTHVVDLAFYLGGYPTKISCYTSGSTDWYERASVFCGAGVTDIGALFSYQANWKGPGRWGVEFITPKHRLILRPMEKLQIQHIGSVITEFVDIDDEMEKEFKPGLYLQIRDFIENRIDSRFVSIQQHCKNIKIYQSIENI</sequence>
<dbReference type="InterPro" id="IPR036291">
    <property type="entry name" value="NAD(P)-bd_dom_sf"/>
</dbReference>
<feature type="domain" description="Gfo/Idh/MocA-like oxidoreductase N-terminal" evidence="1">
    <location>
        <begin position="11"/>
        <end position="127"/>
    </location>
</feature>
<dbReference type="AlphaFoldDB" id="A0A1W1YT17"/>
<dbReference type="SUPFAM" id="SSF55347">
    <property type="entry name" value="Glyceraldehyde-3-phosphate dehydrogenase-like, C-terminal domain"/>
    <property type="match status" value="1"/>
</dbReference>
<name>A0A1W1YT17_9FIRM</name>
<gene>
    <name evidence="2" type="ORF">SAMN04488500_102173</name>
</gene>
<dbReference type="InterPro" id="IPR051450">
    <property type="entry name" value="Gfo/Idh/MocA_Oxidoreductases"/>
</dbReference>
<dbReference type="EMBL" id="FWXI01000002">
    <property type="protein sequence ID" value="SMC39360.1"/>
    <property type="molecule type" value="Genomic_DNA"/>
</dbReference>
<keyword evidence="3" id="KW-1185">Reference proteome</keyword>
<dbReference type="Gene3D" id="3.30.360.10">
    <property type="entry name" value="Dihydrodipicolinate Reductase, domain 2"/>
    <property type="match status" value="1"/>
</dbReference>
<dbReference type="PANTHER" id="PTHR43377:SF1">
    <property type="entry name" value="BILIVERDIN REDUCTASE A"/>
    <property type="match status" value="1"/>
</dbReference>
<dbReference type="InterPro" id="IPR000683">
    <property type="entry name" value="Gfo/Idh/MocA-like_OxRdtase_N"/>
</dbReference>
<dbReference type="RefSeq" id="WP_084574079.1">
    <property type="nucleotide sequence ID" value="NZ_CP155572.1"/>
</dbReference>
<dbReference type="OrthoDB" id="9802794at2"/>
<evidence type="ECO:0000259" key="1">
    <source>
        <dbReference type="Pfam" id="PF01408"/>
    </source>
</evidence>
<evidence type="ECO:0000313" key="3">
    <source>
        <dbReference type="Proteomes" id="UP000192738"/>
    </source>
</evidence>
<proteinExistence type="predicted"/>
<dbReference type="GO" id="GO:0000166">
    <property type="term" value="F:nucleotide binding"/>
    <property type="evidence" value="ECO:0007669"/>
    <property type="project" value="InterPro"/>
</dbReference>
<dbReference type="Proteomes" id="UP000192738">
    <property type="component" value="Unassembled WGS sequence"/>
</dbReference>
<evidence type="ECO:0000313" key="2">
    <source>
        <dbReference type="EMBL" id="SMC39360.1"/>
    </source>
</evidence>
<dbReference type="PANTHER" id="PTHR43377">
    <property type="entry name" value="BILIVERDIN REDUCTASE A"/>
    <property type="match status" value="1"/>
</dbReference>
<dbReference type="Pfam" id="PF01408">
    <property type="entry name" value="GFO_IDH_MocA"/>
    <property type="match status" value="1"/>
</dbReference>
<protein>
    <submittedName>
        <fullName evidence="2">Predicted dehydrogenase</fullName>
    </submittedName>
</protein>
<organism evidence="2 3">
    <name type="scientific">Sporomusa malonica</name>
    <dbReference type="NCBI Taxonomy" id="112901"/>
    <lineage>
        <taxon>Bacteria</taxon>
        <taxon>Bacillati</taxon>
        <taxon>Bacillota</taxon>
        <taxon>Negativicutes</taxon>
        <taxon>Selenomonadales</taxon>
        <taxon>Sporomusaceae</taxon>
        <taxon>Sporomusa</taxon>
    </lineage>
</organism>
<reference evidence="2 3" key="1">
    <citation type="submission" date="2017-04" db="EMBL/GenBank/DDBJ databases">
        <authorList>
            <person name="Afonso C.L."/>
            <person name="Miller P.J."/>
            <person name="Scott M.A."/>
            <person name="Spackman E."/>
            <person name="Goraichik I."/>
            <person name="Dimitrov K.M."/>
            <person name="Suarez D.L."/>
            <person name="Swayne D.E."/>
        </authorList>
    </citation>
    <scope>NUCLEOTIDE SEQUENCE [LARGE SCALE GENOMIC DNA]</scope>
    <source>
        <strain evidence="2 3">DSM 5090</strain>
    </source>
</reference>